<dbReference type="SMART" id="SM00530">
    <property type="entry name" value="HTH_XRE"/>
    <property type="match status" value="1"/>
</dbReference>
<keyword evidence="1" id="KW-0238">DNA-binding</keyword>
<dbReference type="SUPFAM" id="SSF47413">
    <property type="entry name" value="lambda repressor-like DNA-binding domains"/>
    <property type="match status" value="1"/>
</dbReference>
<dbReference type="InterPro" id="IPR001387">
    <property type="entry name" value="Cro/C1-type_HTH"/>
</dbReference>
<dbReference type="PROSITE" id="PS50943">
    <property type="entry name" value="HTH_CROC1"/>
    <property type="match status" value="1"/>
</dbReference>
<dbReference type="SUPFAM" id="SSF51182">
    <property type="entry name" value="RmlC-like cupins"/>
    <property type="match status" value="1"/>
</dbReference>
<evidence type="ECO:0000313" key="4">
    <source>
        <dbReference type="Proteomes" id="UP001271769"/>
    </source>
</evidence>
<dbReference type="InterPro" id="IPR010982">
    <property type="entry name" value="Lambda_DNA-bd_dom_sf"/>
</dbReference>
<evidence type="ECO:0000259" key="2">
    <source>
        <dbReference type="PROSITE" id="PS50943"/>
    </source>
</evidence>
<dbReference type="PANTHER" id="PTHR46797">
    <property type="entry name" value="HTH-TYPE TRANSCRIPTIONAL REGULATOR"/>
    <property type="match status" value="1"/>
</dbReference>
<sequence length="186" mass="20221">MRKTDDTIDHRIALRLKALRGERGWSLDDLAARSGVSRATLSRLENAEVSATASVLGKLGAAYGLTVSRLMHLVEEGFLPLLKRADQPVWQDQASGFHRRAVSPPAQGLAGEIIEGTLRPGAEILYETPPRPGLEHHLVLLEGALTLTIAGHVHPLEPGDCLRYQLFGGNAFKAGKKGARYLLFMV</sequence>
<dbReference type="Proteomes" id="UP001271769">
    <property type="component" value="Unassembled WGS sequence"/>
</dbReference>
<evidence type="ECO:0000256" key="1">
    <source>
        <dbReference type="ARBA" id="ARBA00023125"/>
    </source>
</evidence>
<dbReference type="CDD" id="cd00093">
    <property type="entry name" value="HTH_XRE"/>
    <property type="match status" value="1"/>
</dbReference>
<feature type="domain" description="HTH cro/C1-type" evidence="2">
    <location>
        <begin position="16"/>
        <end position="70"/>
    </location>
</feature>
<evidence type="ECO:0000313" key="3">
    <source>
        <dbReference type="EMBL" id="MDY0872864.1"/>
    </source>
</evidence>
<dbReference type="PANTHER" id="PTHR46797:SF10">
    <property type="entry name" value="BLR1115 PROTEIN"/>
    <property type="match status" value="1"/>
</dbReference>
<proteinExistence type="predicted"/>
<dbReference type="InterPro" id="IPR011051">
    <property type="entry name" value="RmlC_Cupin_sf"/>
</dbReference>
<comment type="caution">
    <text evidence="3">The sequence shown here is derived from an EMBL/GenBank/DDBJ whole genome shotgun (WGS) entry which is preliminary data.</text>
</comment>
<accession>A0ABU5DZU9</accession>
<gene>
    <name evidence="3" type="ORF">SMD31_13060</name>
</gene>
<dbReference type="EMBL" id="JAXCLX010000002">
    <property type="protein sequence ID" value="MDY0872864.1"/>
    <property type="molecule type" value="Genomic_DNA"/>
</dbReference>
<dbReference type="RefSeq" id="WP_320501335.1">
    <property type="nucleotide sequence ID" value="NZ_JAXCLX010000002.1"/>
</dbReference>
<dbReference type="CDD" id="cd02209">
    <property type="entry name" value="cupin_XRE_C"/>
    <property type="match status" value="1"/>
</dbReference>
<name>A0ABU5DZU9_9PROT</name>
<protein>
    <submittedName>
        <fullName evidence="3">XRE family transcriptional regulator</fullName>
    </submittedName>
</protein>
<reference evidence="3 4" key="1">
    <citation type="journal article" date="2013" name="Antonie Van Leeuwenhoek">
        <title>Dongia rigui sp. nov., isolated from freshwater of a large wetland in Korea.</title>
        <authorList>
            <person name="Baik K.S."/>
            <person name="Hwang Y.M."/>
            <person name="Choi J.S."/>
            <person name="Kwon J."/>
            <person name="Seong C.N."/>
        </authorList>
    </citation>
    <scope>NUCLEOTIDE SEQUENCE [LARGE SCALE GENOMIC DNA]</scope>
    <source>
        <strain evidence="3 4">04SU4-P</strain>
    </source>
</reference>
<dbReference type="InterPro" id="IPR050807">
    <property type="entry name" value="TransReg_Diox_bact_type"/>
</dbReference>
<keyword evidence="4" id="KW-1185">Reference proteome</keyword>
<dbReference type="Pfam" id="PF01381">
    <property type="entry name" value="HTH_3"/>
    <property type="match status" value="1"/>
</dbReference>
<dbReference type="Gene3D" id="1.10.260.40">
    <property type="entry name" value="lambda repressor-like DNA-binding domains"/>
    <property type="match status" value="1"/>
</dbReference>
<dbReference type="InterPro" id="IPR014710">
    <property type="entry name" value="RmlC-like_jellyroll"/>
</dbReference>
<organism evidence="3 4">
    <name type="scientific">Dongia rigui</name>
    <dbReference type="NCBI Taxonomy" id="940149"/>
    <lineage>
        <taxon>Bacteria</taxon>
        <taxon>Pseudomonadati</taxon>
        <taxon>Pseudomonadota</taxon>
        <taxon>Alphaproteobacteria</taxon>
        <taxon>Rhodospirillales</taxon>
        <taxon>Dongiaceae</taxon>
        <taxon>Dongia</taxon>
    </lineage>
</organism>
<dbReference type="Gene3D" id="2.60.120.10">
    <property type="entry name" value="Jelly Rolls"/>
    <property type="match status" value="1"/>
</dbReference>